<protein>
    <submittedName>
        <fullName evidence="1">Uncharacterized protein</fullName>
    </submittedName>
</protein>
<proteinExistence type="predicted"/>
<name>A0A0F9MPM9_9ZZZZ</name>
<dbReference type="AlphaFoldDB" id="A0A0F9MPM9"/>
<organism evidence="1">
    <name type="scientific">marine sediment metagenome</name>
    <dbReference type="NCBI Taxonomy" id="412755"/>
    <lineage>
        <taxon>unclassified sequences</taxon>
        <taxon>metagenomes</taxon>
        <taxon>ecological metagenomes</taxon>
    </lineage>
</organism>
<accession>A0A0F9MPM9</accession>
<sequence length="62" mass="7366">MLTRVSFKRCIRSFNRCLTVTIPKHIVDSLKLERDQEYEFTMLIDIPKEENNEKKDVPIIAV</sequence>
<dbReference type="EMBL" id="LAZR01004549">
    <property type="protein sequence ID" value="KKN07614.1"/>
    <property type="molecule type" value="Genomic_DNA"/>
</dbReference>
<comment type="caution">
    <text evidence="1">The sequence shown here is derived from an EMBL/GenBank/DDBJ whole genome shotgun (WGS) entry which is preliminary data.</text>
</comment>
<evidence type="ECO:0000313" key="1">
    <source>
        <dbReference type="EMBL" id="KKN07614.1"/>
    </source>
</evidence>
<reference evidence="1" key="1">
    <citation type="journal article" date="2015" name="Nature">
        <title>Complex archaea that bridge the gap between prokaryotes and eukaryotes.</title>
        <authorList>
            <person name="Spang A."/>
            <person name="Saw J.H."/>
            <person name="Jorgensen S.L."/>
            <person name="Zaremba-Niedzwiedzka K."/>
            <person name="Martijn J."/>
            <person name="Lind A.E."/>
            <person name="van Eijk R."/>
            <person name="Schleper C."/>
            <person name="Guy L."/>
            <person name="Ettema T.J."/>
        </authorList>
    </citation>
    <scope>NUCLEOTIDE SEQUENCE</scope>
</reference>
<gene>
    <name evidence="1" type="ORF">LCGC14_1065210</name>
</gene>